<sequence length="582" mass="62982">MRTSPALALIVLTLSAAAQTPSIRTGTQIVIVDVTVTDSRGNAVHNLKPADFTLLEDGKPQNIVRFEEHSAPSVTTPAKLGPSLKLDPGIFTNYTAAPVDRPLNIVLLDTLNTPLKDQTYVRNQMLAFLKTLQPGTNIAIFGLTTRLILLQGFTSDPAVLRNALEHKKSNPRSSSLLNDPIGTETMSDQMDAAMGGDPAAAQVIVNLQQFEANLAAIQDQMRTVYTLDAMNQLGRYLSSFPGRKNLIWFSGSFPISILPNADDPSTIQFTADKEFQDTTNLLTRSQVAVYPIDARGLFVPPMMDASNSGSRYARNQRAFSQDLIKFSSQTAAEHATMLEMAEATGGKAFRNTNDLKSAVQNAIDAGSNFYTLVYTPTNKDWNSKYRKISLKSSTQNVQLTYRHGYYAYAPQSSMAATNSQTVPSGYDAMRSAMQRGGPVPTEILFKAQVLGSPTISDKAVGTTTTAPSTKGPFRQYTVNYAALPSNVSLPTEDNGNHVLAVQFVVIAYDRDGKALSSVNNPISVSLKPTDYEGMMSGGIKYSQQISVPAKGETFLRIGIHDLIGNKVGAIEIPTSAVPPQKP</sequence>
<evidence type="ECO:0000256" key="1">
    <source>
        <dbReference type="SAM" id="SignalP"/>
    </source>
</evidence>
<dbReference type="AlphaFoldDB" id="A0A5B9E8Y8"/>
<dbReference type="KEGG" id="talb:FTW19_11510"/>
<evidence type="ECO:0000313" key="3">
    <source>
        <dbReference type="Proteomes" id="UP000321820"/>
    </source>
</evidence>
<organism evidence="2 3">
    <name type="scientific">Terriglobus albidus</name>
    <dbReference type="NCBI Taxonomy" id="1592106"/>
    <lineage>
        <taxon>Bacteria</taxon>
        <taxon>Pseudomonadati</taxon>
        <taxon>Acidobacteriota</taxon>
        <taxon>Terriglobia</taxon>
        <taxon>Terriglobales</taxon>
        <taxon>Acidobacteriaceae</taxon>
        <taxon>Terriglobus</taxon>
    </lineage>
</organism>
<evidence type="ECO:0000313" key="2">
    <source>
        <dbReference type="EMBL" id="QEE28568.1"/>
    </source>
</evidence>
<reference evidence="2 3" key="1">
    <citation type="submission" date="2019-08" db="EMBL/GenBank/DDBJ databases">
        <title>Complete genome sequence of Terriglobus albidus strain ORNL.</title>
        <authorList>
            <person name="Podar M."/>
        </authorList>
    </citation>
    <scope>NUCLEOTIDE SEQUENCE [LARGE SCALE GENOMIC DNA]</scope>
    <source>
        <strain evidence="2 3">ORNL</strain>
    </source>
</reference>
<name>A0A5B9E8Y8_9BACT</name>
<accession>A0A5B9E8Y8</accession>
<proteinExistence type="predicted"/>
<protein>
    <submittedName>
        <fullName evidence="2">VWA domain-containing protein</fullName>
    </submittedName>
</protein>
<dbReference type="Proteomes" id="UP000321820">
    <property type="component" value="Chromosome"/>
</dbReference>
<feature type="signal peptide" evidence="1">
    <location>
        <begin position="1"/>
        <end position="18"/>
    </location>
</feature>
<gene>
    <name evidence="2" type="ORF">FTW19_11510</name>
</gene>
<feature type="chain" id="PRO_5022914801" evidence="1">
    <location>
        <begin position="19"/>
        <end position="582"/>
    </location>
</feature>
<dbReference type="InterPro" id="IPR017802">
    <property type="entry name" value="VWFA-rel_acidobac-type"/>
</dbReference>
<dbReference type="NCBIfam" id="TIGR03436">
    <property type="entry name" value="acidobact_VWFA"/>
    <property type="match status" value="1"/>
</dbReference>
<dbReference type="EMBL" id="CP042806">
    <property type="protein sequence ID" value="QEE28568.1"/>
    <property type="molecule type" value="Genomic_DNA"/>
</dbReference>
<keyword evidence="3" id="KW-1185">Reference proteome</keyword>
<keyword evidence="1" id="KW-0732">Signal</keyword>
<dbReference type="RefSeq" id="WP_147647758.1">
    <property type="nucleotide sequence ID" value="NZ_CP042806.1"/>
</dbReference>
<dbReference type="OrthoDB" id="127623at2"/>